<dbReference type="GO" id="GO:0030246">
    <property type="term" value="F:carbohydrate binding"/>
    <property type="evidence" value="ECO:0007669"/>
    <property type="project" value="InterPro"/>
</dbReference>
<protein>
    <submittedName>
        <fullName evidence="4">DUF5916 domain-containing protein</fullName>
    </submittedName>
</protein>
<dbReference type="CDD" id="cd09618">
    <property type="entry name" value="CBM9_like_2"/>
    <property type="match status" value="1"/>
</dbReference>
<evidence type="ECO:0000259" key="2">
    <source>
        <dbReference type="Pfam" id="PF06452"/>
    </source>
</evidence>
<evidence type="ECO:0000313" key="5">
    <source>
        <dbReference type="EMBL" id="WKW14366.1"/>
    </source>
</evidence>
<dbReference type="Gene3D" id="2.60.40.1190">
    <property type="match status" value="1"/>
</dbReference>
<dbReference type="Proteomes" id="UP001229955">
    <property type="component" value="Chromosome"/>
</dbReference>
<dbReference type="InterPro" id="IPR010502">
    <property type="entry name" value="Carb-bd_dom_fam9"/>
</dbReference>
<dbReference type="AlphaFoldDB" id="A0AA49Q431"/>
<evidence type="ECO:0000313" key="6">
    <source>
        <dbReference type="Proteomes" id="UP001229955"/>
    </source>
</evidence>
<evidence type="ECO:0000256" key="1">
    <source>
        <dbReference type="SAM" id="SignalP"/>
    </source>
</evidence>
<keyword evidence="6" id="KW-1185">Reference proteome</keyword>
<reference evidence="4" key="1">
    <citation type="submission" date="2023-07" db="EMBL/GenBank/DDBJ databases">
        <authorList>
            <person name="Haufschild T."/>
            <person name="Kallscheuer N."/>
            <person name="Hammer J."/>
            <person name="Kohn T."/>
            <person name="Kabuu M."/>
            <person name="Jogler M."/>
            <person name="Wohfarth N."/>
            <person name="Heuer A."/>
            <person name="Rohde M."/>
            <person name="van Teeseling M.C.F."/>
            <person name="Jogler C."/>
        </authorList>
    </citation>
    <scope>NUCLEOTIDE SEQUENCE</scope>
    <source>
        <strain evidence="4">Strain 138</strain>
        <strain evidence="5">Strain 318</strain>
    </source>
</reference>
<dbReference type="InterPro" id="IPR045670">
    <property type="entry name" value="DUF5916"/>
</dbReference>
<feature type="domain" description="DUF5916" evidence="3">
    <location>
        <begin position="253"/>
        <end position="892"/>
    </location>
</feature>
<dbReference type="SUPFAM" id="SSF49344">
    <property type="entry name" value="CBD9-like"/>
    <property type="match status" value="1"/>
</dbReference>
<keyword evidence="1" id="KW-0732">Signal</keyword>
<dbReference type="Pfam" id="PF19313">
    <property type="entry name" value="DUF5916"/>
    <property type="match status" value="1"/>
</dbReference>
<gene>
    <name evidence="4" type="ORF">Strain138_000707</name>
    <name evidence="5" type="ORF">Strain318_000707</name>
</gene>
<organism evidence="4">
    <name type="scientific">Pseudogemmatithrix spongiicola</name>
    <dbReference type="NCBI Taxonomy" id="3062599"/>
    <lineage>
        <taxon>Bacteria</taxon>
        <taxon>Pseudomonadati</taxon>
        <taxon>Gemmatimonadota</taxon>
        <taxon>Gemmatimonadia</taxon>
        <taxon>Gemmatimonadales</taxon>
        <taxon>Gemmatimonadaceae</taxon>
        <taxon>Pseudogemmatithrix</taxon>
    </lineage>
</organism>
<name>A0AA49Q431_9BACT</name>
<evidence type="ECO:0000313" key="4">
    <source>
        <dbReference type="EMBL" id="WKW11456.1"/>
    </source>
</evidence>
<feature type="signal peptide" evidence="1">
    <location>
        <begin position="1"/>
        <end position="23"/>
    </location>
</feature>
<accession>A0AA49Q734</accession>
<dbReference type="KEGG" id="pspc:Strain318_000707"/>
<proteinExistence type="predicted"/>
<dbReference type="Pfam" id="PF06452">
    <property type="entry name" value="CBM9_1"/>
    <property type="match status" value="1"/>
</dbReference>
<accession>A0AA49Q431</accession>
<dbReference type="EMBL" id="CP130613">
    <property type="protein sequence ID" value="WKW14366.1"/>
    <property type="molecule type" value="Genomic_DNA"/>
</dbReference>
<evidence type="ECO:0000259" key="3">
    <source>
        <dbReference type="Pfam" id="PF19313"/>
    </source>
</evidence>
<feature type="chain" id="PRO_5041353366" evidence="1">
    <location>
        <begin position="24"/>
        <end position="894"/>
    </location>
</feature>
<sequence>MALPFAAALRAAHRLAVFVTALAALPSDAAAQAARGDTLPRPALRVLRISEPVTIDGHLDEAVWRRAEPATDWIQQVPNALQPSSQRSEARVLIDGSNVYVGFRLYDTAPDSIGMQLARRDVGDVYADQVWVGFDSYGDRRTAFAFGVTPRGVQRDGYAFNDGDFDTQWDAVWQSAARVDSLGWTAEFRIPLSQLRYTAGDSTRAWGLQFLRIIARRGEEAYWSPRDPTLPGDVSRYGLMTGMGALEGSVPIEVIPYLRSQMNTQPTEVGNPFVDARNGEAALGADLRVRLPKSLTLSATVNPDFGQVEADPAVVNLSAFEVFFPERRPFFLENFDTFRFGGTTTFNDNSAPNFFYTRRIGRAPQRGLPGDFTDIPNQTPILGALKLSGTTPGGWAIGVLNATTPRETGRYQRPDNSIARDAVEPLTNSQVTRVRRLLRGGYTTIGGFNSWVERDLTDSALAALLPRRALVSGIDFEHAWGDRDWTISGVASRSAVWGEESTMLRLQRANYRSYQRPDAGHLAVDSTRTSLSGGYYALSVAKTSGRLTASVTAEQLDPGFESNDIGFQTRSDSRSVSTGMFYRQPVQTPLFQNWGVGLFSTVAATTAGENLERRLATFSEARFRNFWGVNLEANVETGRFNDRLLRGGPLAARPVSSRIELGIESDSRKPLIMEAGVEIAVDRAGRRNRGVGLELDWRPSAALRLRVQPEYAWNDIVDQYVTARDDALATTTFGRRYVFADVEQREARLNTRLDWTFSPYVSLQLFLQPFASAGQFTRYKEFTTPRQFDFAVYGVDRGTVTRTFGDVVIDPDGAGPAAAFSFRERNYTARELRGNAVLRWELRPGSTVFFVWQQQREGFVDGRADLDVGAQLGALSGAPARNVFLVKLAWWLGR</sequence>
<feature type="domain" description="Carbohydrate-binding" evidence="2">
    <location>
        <begin position="55"/>
        <end position="198"/>
    </location>
</feature>
<dbReference type="EMBL" id="CP130612">
    <property type="protein sequence ID" value="WKW11456.1"/>
    <property type="molecule type" value="Genomic_DNA"/>
</dbReference>
<dbReference type="GO" id="GO:0016052">
    <property type="term" value="P:carbohydrate catabolic process"/>
    <property type="evidence" value="ECO:0007669"/>
    <property type="project" value="InterPro"/>
</dbReference>
<dbReference type="RefSeq" id="WP_367887153.1">
    <property type="nucleotide sequence ID" value="NZ_CP130612.1"/>
</dbReference>
<dbReference type="GO" id="GO:0004553">
    <property type="term" value="F:hydrolase activity, hydrolyzing O-glycosyl compounds"/>
    <property type="evidence" value="ECO:0007669"/>
    <property type="project" value="InterPro"/>
</dbReference>